<dbReference type="EMBL" id="OQ790079">
    <property type="protein sequence ID" value="WJE88486.1"/>
    <property type="molecule type" value="Genomic_DNA"/>
</dbReference>
<accession>A0AAT9V5V5</accession>
<evidence type="ECO:0000256" key="1">
    <source>
        <dbReference type="SAM" id="MobiDB-lite"/>
    </source>
</evidence>
<feature type="compositionally biased region" description="Polar residues" evidence="1">
    <location>
        <begin position="600"/>
        <end position="612"/>
    </location>
</feature>
<protein>
    <submittedName>
        <fullName evidence="3">Tail fiber protein</fullName>
    </submittedName>
</protein>
<feature type="region of interest" description="Disordered" evidence="1">
    <location>
        <begin position="294"/>
        <end position="313"/>
    </location>
</feature>
<proteinExistence type="predicted"/>
<feature type="domain" description="Straight fiber protein PB4 spike" evidence="2">
    <location>
        <begin position="18"/>
        <end position="232"/>
    </location>
</feature>
<feature type="region of interest" description="Disordered" evidence="1">
    <location>
        <begin position="592"/>
        <end position="612"/>
    </location>
</feature>
<feature type="domain" description="Straight fiber protein PB4 spike" evidence="2">
    <location>
        <begin position="884"/>
        <end position="935"/>
    </location>
</feature>
<reference evidence="3" key="1">
    <citation type="journal article" date="2024" name="Can. J. Microbiol.">
        <title>Biological and genomic characteristics of three novel bacteriophages and a phage-plasmid of Klebsiella pneumoniae.</title>
        <authorList>
            <person name="Uskudar-Guclu A."/>
            <person name="Unlu S."/>
            <person name="Salih-Dogan H."/>
            <person name="Yalcin S."/>
            <person name="Basustaoglu A."/>
        </authorList>
    </citation>
    <scope>NUCLEOTIDE SEQUENCE</scope>
</reference>
<organism evidence="3">
    <name type="scientific">Klebsiella phage Kpn02</name>
    <dbReference type="NCBI Taxonomy" id="3044023"/>
    <lineage>
        <taxon>Viruses</taxon>
        <taxon>Duplodnaviria</taxon>
        <taxon>Heunggongvirae</taxon>
        <taxon>Uroviricota</taxon>
        <taxon>Caudoviricetes</taxon>
        <taxon>Demerecviridae</taxon>
        <taxon>Sugarlandvirus</taxon>
    </lineage>
</organism>
<dbReference type="InterPro" id="IPR057549">
    <property type="entry name" value="PB4_spike"/>
</dbReference>
<evidence type="ECO:0000313" key="3">
    <source>
        <dbReference type="EMBL" id="WJE88486.1"/>
    </source>
</evidence>
<sequence length="950" mass="100978">MTYAGIKGKLWNSNTNQWEQTFLVDAATGAVVLGILDENGKAPISFDPVNKIVNVDGKVITKDINAANVILTNLTGKDNPAIFTQGKKYGNNAGGVWMGVDNVDGKAKFDLGNNTQYVRWDGDTLRISGNVVIGTPGGDVDLETGMQGKQTVFAYKLGTSLPSRPLDQVYPPAGWSAFPPNRTDQNQNVYVVQGTLDPKKNPPALVDGTNYSAASQWSGVPGTGGTDGSNGDYTVQIYQINASKPTKPGNINDPSGWSRTPPTGTPLWMCSGRFDGNTNALKVEGWSEPLRVDGEKGATGATGPQGPQGPAGGSVEVQWSKDGTTNWHANFTTGDIYMRQRVGTGGWSSAIRAVGEDGTNGTPGSKGNYIGMRFRVAAEKPATPTGQTPSGWSDAPPQGNPLWMVKAEFNGQTNALVGTWSEPVRIDGEGIGVNLYPVKKTLDQWTGMSNGTMVKNPDTLSFTITNTESTTSSTGPGAHPVPFQGSQGPIVEIPVKPNTAYIFTYEVSTDSTSFVLRDLLLEFSSITGSFTNFQELLTGAKGKQEAKIVTRADTKFLSFRPGVRTAGATVTYSNLKLEEGIKATAYSVEASDSIGEKGDQGTQGPQGPAGNSVNVQWSKDGSTNWHSTFTSGDLYMRQQVNGSWGPAIRAVGENGANGTPGSKGNYVSMKFAVMASTPSRPSGSNPAGWSDSPPPGNPLWMIKAEFNGETNAIIGNWSDPIRLDGDSINENLFYFKAWLDSITGVAGSGSSIGKNYELLRARIIAGTGVTDAYTLPSDGSASMFTYLPPSTTYTMSFETDNAVEVRCHVFWYAKGSNTTGGVLKTIASTTAGLSSFTFTTPANSDRISVRFSVNQSEGNNVVGRCKIEKGAFVTSYVRNQYDAVGDRGPGFYTQPISNLTAWNDTQAASFFQSTFAGPPVKYDVLTQYKSGSPRTPGLVNGMAQHGQLLH</sequence>
<name>A0AAT9V5V5_9CAUD</name>
<dbReference type="Pfam" id="PF24168">
    <property type="entry name" value="PB4_spike"/>
    <property type="match status" value="2"/>
</dbReference>
<evidence type="ECO:0000259" key="2">
    <source>
        <dbReference type="Pfam" id="PF24168"/>
    </source>
</evidence>